<gene>
    <name evidence="1" type="ordered locus">CA_C2457</name>
</gene>
<reference evidence="1 2" key="1">
    <citation type="journal article" date="2001" name="J. Bacteriol.">
        <title>Genome sequence and comparative analysis of the solvent-producing bacterium Clostridium acetobutylicum.</title>
        <authorList>
            <person name="Nolling J."/>
            <person name="Breton G."/>
            <person name="Omelchenko M.V."/>
            <person name="Makarova K.S."/>
            <person name="Zeng Q."/>
            <person name="Gibson R."/>
            <person name="Lee H.M."/>
            <person name="Dubois J."/>
            <person name="Qiu D."/>
            <person name="Hitti J."/>
            <person name="Wolf Y.I."/>
            <person name="Tatusov R.L."/>
            <person name="Sabathe F."/>
            <person name="Doucette-Stamm L."/>
            <person name="Soucaille P."/>
            <person name="Daly M.J."/>
            <person name="Bennett G.N."/>
            <person name="Koonin E.V."/>
            <person name="Smith D.R."/>
        </authorList>
    </citation>
    <scope>NUCLEOTIDE SEQUENCE [LARGE SCALE GENOMIC DNA]</scope>
    <source>
        <strain evidence="2">ATCC 824 / DSM 792 / JCM 1419 / LMG 5710 / VKM B-1787</strain>
    </source>
</reference>
<sequence>MDSRNKRLNRISKLMCAELYLQMEEKVKLDILNEYVMGNIVNKHLDNINKTKKEQEISPEGWTSTLQAIRDYSYKEKIRKASGQY</sequence>
<keyword evidence="2" id="KW-1185">Reference proteome</keyword>
<dbReference type="STRING" id="272562.CA_C2457"/>
<organism evidence="1 2">
    <name type="scientific">Clostridium acetobutylicum (strain ATCC 824 / DSM 792 / JCM 1419 / IAM 19013 / LMG 5710 / NBRC 13948 / NRRL B-527 / VKM B-1787 / 2291 / W)</name>
    <dbReference type="NCBI Taxonomy" id="272562"/>
    <lineage>
        <taxon>Bacteria</taxon>
        <taxon>Bacillati</taxon>
        <taxon>Bacillota</taxon>
        <taxon>Clostridia</taxon>
        <taxon>Eubacteriales</taxon>
        <taxon>Clostridiaceae</taxon>
        <taxon>Clostridium</taxon>
    </lineage>
</organism>
<dbReference type="RefSeq" id="WP_010965752.1">
    <property type="nucleotide sequence ID" value="NC_003030.1"/>
</dbReference>
<protein>
    <submittedName>
        <fullName evidence="1">Uncharacterized protein</fullName>
    </submittedName>
</protein>
<dbReference type="EMBL" id="AE001437">
    <property type="protein sequence ID" value="AAK80411.1"/>
    <property type="molecule type" value="Genomic_DNA"/>
</dbReference>
<proteinExistence type="predicted"/>
<evidence type="ECO:0000313" key="2">
    <source>
        <dbReference type="Proteomes" id="UP000000814"/>
    </source>
</evidence>
<dbReference type="AlphaFoldDB" id="Q97GB2"/>
<dbReference type="OrthoDB" id="1934314at2"/>
<evidence type="ECO:0000313" key="1">
    <source>
        <dbReference type="EMBL" id="AAK80411.1"/>
    </source>
</evidence>
<dbReference type="PIR" id="H97202">
    <property type="entry name" value="H97202"/>
</dbReference>
<name>Q97GB2_CLOAB</name>
<accession>Q97GB2</accession>
<dbReference type="Proteomes" id="UP000000814">
    <property type="component" value="Chromosome"/>
</dbReference>
<dbReference type="KEGG" id="cac:CA_C2457"/>
<dbReference type="HOGENOM" id="CLU_2506778_0_0_9"/>
<dbReference type="PATRIC" id="fig|272562.8.peg.2653"/>
<dbReference type="GeneID" id="44998935"/>